<feature type="domain" description="Nucleoside diphosphate kinase-like" evidence="4">
    <location>
        <begin position="223"/>
        <end position="356"/>
    </location>
</feature>
<comment type="similarity">
    <text evidence="1">Belongs to the NDK family.</text>
</comment>
<dbReference type="GO" id="GO:0016301">
    <property type="term" value="F:kinase activity"/>
    <property type="evidence" value="ECO:0007669"/>
    <property type="project" value="UniProtKB-KW"/>
</dbReference>
<evidence type="ECO:0000256" key="2">
    <source>
        <dbReference type="SAM" id="Coils"/>
    </source>
</evidence>
<dbReference type="SUPFAM" id="SSF54919">
    <property type="entry name" value="Nucleoside diphosphate kinase, NDK"/>
    <property type="match status" value="1"/>
</dbReference>
<dbReference type="InterPro" id="IPR004244">
    <property type="entry name" value="Transposase_22"/>
</dbReference>
<dbReference type="AlphaFoldDB" id="A0AAD1QZL1"/>
<keyword evidence="6" id="KW-1185">Reference proteome</keyword>
<keyword evidence="5" id="KW-0418">Kinase</keyword>
<dbReference type="Gene3D" id="3.30.70.141">
    <property type="entry name" value="Nucleoside diphosphate kinase-like domain"/>
    <property type="match status" value="1"/>
</dbReference>
<evidence type="ECO:0000313" key="6">
    <source>
        <dbReference type="Proteomes" id="UP001295444"/>
    </source>
</evidence>
<accession>A0AAD1QZL1</accession>
<dbReference type="PROSITE" id="PS51374">
    <property type="entry name" value="NDPK_LIKE"/>
    <property type="match status" value="1"/>
</dbReference>
<keyword evidence="2" id="KW-0175">Coiled coil</keyword>
<evidence type="ECO:0000313" key="5">
    <source>
        <dbReference type="EMBL" id="CAH2220401.1"/>
    </source>
</evidence>
<gene>
    <name evidence="5" type="ORF">PECUL_23A021975</name>
</gene>
<dbReference type="SMART" id="SM00562">
    <property type="entry name" value="NDK"/>
    <property type="match status" value="1"/>
</dbReference>
<sequence>MVRKRQLAAETTGADSPRRHTGPMDGFVATTPDVRGPQSERKMAPVSPGSDNAGESHSGDAQVSELAQIRAELAHISARMLTKADTGSLVQEIRAALRGELADMRSDIAALENRVEEVETTAQGCQEQHRATEVAVTRQGNMLLTLRRQVEDLENRSRRNNIRVRGLPESDSDQLQVSLSALFQQLLGDQAPDTFHIERAHRALGPMRQDGSPRDAICHIASHGVKDQIMAAARVQSPIRFRGAEVALYQDLSSLTLDARRALRYAPTLSQTSMISQEMVAELCCGPCVALEVCQTDAPQRFREFCGPADPEIARHLRPKTLRAEFGKTKIKNAVHCTDLPEDAALEVQYFFKILDS</sequence>
<organism evidence="5 6">
    <name type="scientific">Pelobates cultripes</name>
    <name type="common">Western spadefoot toad</name>
    <dbReference type="NCBI Taxonomy" id="61616"/>
    <lineage>
        <taxon>Eukaryota</taxon>
        <taxon>Metazoa</taxon>
        <taxon>Chordata</taxon>
        <taxon>Craniata</taxon>
        <taxon>Vertebrata</taxon>
        <taxon>Euteleostomi</taxon>
        <taxon>Amphibia</taxon>
        <taxon>Batrachia</taxon>
        <taxon>Anura</taxon>
        <taxon>Pelobatoidea</taxon>
        <taxon>Pelobatidae</taxon>
        <taxon>Pelobates</taxon>
    </lineage>
</organism>
<evidence type="ECO:0000256" key="1">
    <source>
        <dbReference type="PROSITE-ProRule" id="PRU00706"/>
    </source>
</evidence>
<protein>
    <submittedName>
        <fullName evidence="5">Nucleoside diphosphate kinase 7</fullName>
    </submittedName>
</protein>
<dbReference type="InterPro" id="IPR036850">
    <property type="entry name" value="NDK-like_dom_sf"/>
</dbReference>
<feature type="region of interest" description="Disordered" evidence="3">
    <location>
        <begin position="1"/>
        <end position="62"/>
    </location>
</feature>
<feature type="coiled-coil region" evidence="2">
    <location>
        <begin position="94"/>
        <end position="163"/>
    </location>
</feature>
<evidence type="ECO:0000259" key="4">
    <source>
        <dbReference type="SMART" id="SM00562"/>
    </source>
</evidence>
<dbReference type="Gene3D" id="3.30.70.1820">
    <property type="entry name" value="L1 transposable element, RRM domain"/>
    <property type="match status" value="1"/>
</dbReference>
<dbReference type="InterPro" id="IPR034907">
    <property type="entry name" value="NDK-like_dom"/>
</dbReference>
<dbReference type="PANTHER" id="PTHR11505">
    <property type="entry name" value="L1 TRANSPOSABLE ELEMENT-RELATED"/>
    <property type="match status" value="1"/>
</dbReference>
<reference evidence="5" key="1">
    <citation type="submission" date="2022-03" db="EMBL/GenBank/DDBJ databases">
        <authorList>
            <person name="Alioto T."/>
            <person name="Alioto T."/>
            <person name="Gomez Garrido J."/>
        </authorList>
    </citation>
    <scope>NUCLEOTIDE SEQUENCE</scope>
</reference>
<dbReference type="Proteomes" id="UP001295444">
    <property type="component" value="Chromosome 01"/>
</dbReference>
<comment type="caution">
    <text evidence="1">Lacks conserved residue(s) required for the propagation of feature annotation.</text>
</comment>
<evidence type="ECO:0000256" key="3">
    <source>
        <dbReference type="SAM" id="MobiDB-lite"/>
    </source>
</evidence>
<keyword evidence="5" id="KW-0808">Transferase</keyword>
<proteinExistence type="inferred from homology"/>
<dbReference type="EMBL" id="OW240912">
    <property type="protein sequence ID" value="CAH2220401.1"/>
    <property type="molecule type" value="Genomic_DNA"/>
</dbReference>
<dbReference type="Pfam" id="PF00334">
    <property type="entry name" value="NDK"/>
    <property type="match status" value="1"/>
</dbReference>
<feature type="compositionally biased region" description="Polar residues" evidence="3">
    <location>
        <begin position="49"/>
        <end position="61"/>
    </location>
</feature>
<name>A0AAD1QZL1_PELCU</name>